<dbReference type="Pfam" id="PF13848">
    <property type="entry name" value="Thioredoxin_6"/>
    <property type="match status" value="1"/>
</dbReference>
<dbReference type="PANTHER" id="PTHR19991:SF2">
    <property type="entry name" value="GH08893P"/>
    <property type="match status" value="1"/>
</dbReference>
<keyword evidence="2" id="KW-1133">Transmembrane helix</keyword>
<evidence type="ECO:0000313" key="6">
    <source>
        <dbReference type="WBParaSite" id="EN70_12434"/>
    </source>
</evidence>
<feature type="compositionally biased region" description="Low complexity" evidence="1">
    <location>
        <begin position="39"/>
        <end position="59"/>
    </location>
</feature>
<dbReference type="InterPro" id="IPR013766">
    <property type="entry name" value="Thioredoxin_domain"/>
</dbReference>
<dbReference type="PANTHER" id="PTHR19991">
    <property type="entry name" value="L 2 01289"/>
    <property type="match status" value="1"/>
</dbReference>
<dbReference type="InterPro" id="IPR036249">
    <property type="entry name" value="Thioredoxin-like_sf"/>
</dbReference>
<sequence>MNYIFLLILILSTLCILEAKRGGKSSKTDDIFKEKQHQQHQQHQQRQQRQQQQQQQQRHPYSVNNNAKHKAETRRIALSRQDVTQDEDNTIEDVDEDKIDEIIRDATKNLVIFFYDGYAKCPNCGEALAKVEEIDDDIEATGYIEVVKTDDRSVARELGVATFPALVYFRRKNPITYDGDFKDSNEILRWLRSHEEVVTWILTDDNFEDYTDSYSPDEGTLDWFVMFYKSEEADCNAFVSSWEAVAHKLRGLVNVGKVDMSINDDVTNRFRLDDAQCPVYLLFHRGKMYRYKDAAKNIRSLTAFAMYKFKDLRGYHVPEPPTALENFYEHVKERIAEILDDSQALTVIGIGGLIAIVAATIYANARRKQHMVIMTDDNKSKTN</sequence>
<feature type="transmembrane region" description="Helical" evidence="2">
    <location>
        <begin position="344"/>
        <end position="365"/>
    </location>
</feature>
<evidence type="ECO:0000313" key="5">
    <source>
        <dbReference type="Proteomes" id="UP000095285"/>
    </source>
</evidence>
<keyword evidence="3" id="KW-0732">Signal</keyword>
<evidence type="ECO:0000256" key="3">
    <source>
        <dbReference type="SAM" id="SignalP"/>
    </source>
</evidence>
<evidence type="ECO:0000256" key="1">
    <source>
        <dbReference type="SAM" id="MobiDB-lite"/>
    </source>
</evidence>
<feature type="region of interest" description="Disordered" evidence="1">
    <location>
        <begin position="26"/>
        <end position="89"/>
    </location>
</feature>
<dbReference type="OrthoDB" id="10264505at2759"/>
<feature type="chain" id="PRO_5009309980" evidence="3">
    <location>
        <begin position="20"/>
        <end position="383"/>
    </location>
</feature>
<gene>
    <name evidence="6" type="primary">LOAG_12786</name>
</gene>
<dbReference type="Proteomes" id="UP000095285">
    <property type="component" value="Unassembled WGS sequence"/>
</dbReference>
<dbReference type="STRING" id="7209.A0A1I7VCY6"/>
<name>A0A1I7VCY6_LOALO</name>
<feature type="compositionally biased region" description="Basic and acidic residues" evidence="1">
    <location>
        <begin position="26"/>
        <end position="37"/>
    </location>
</feature>
<evidence type="ECO:0000259" key="4">
    <source>
        <dbReference type="PROSITE" id="PS51352"/>
    </source>
</evidence>
<proteinExistence type="predicted"/>
<dbReference type="AlphaFoldDB" id="A0A1I7VCY6"/>
<keyword evidence="2" id="KW-0472">Membrane</keyword>
<accession>A0A1I7VCY6</accession>
<dbReference type="Gene3D" id="3.40.30.10">
    <property type="entry name" value="Glutaredoxin"/>
    <property type="match status" value="2"/>
</dbReference>
<organism evidence="5 6">
    <name type="scientific">Loa loa</name>
    <name type="common">Eye worm</name>
    <name type="synonym">Filaria loa</name>
    <dbReference type="NCBI Taxonomy" id="7209"/>
    <lineage>
        <taxon>Eukaryota</taxon>
        <taxon>Metazoa</taxon>
        <taxon>Ecdysozoa</taxon>
        <taxon>Nematoda</taxon>
        <taxon>Chromadorea</taxon>
        <taxon>Rhabditida</taxon>
        <taxon>Spirurina</taxon>
        <taxon>Spiruromorpha</taxon>
        <taxon>Filarioidea</taxon>
        <taxon>Onchocercidae</taxon>
        <taxon>Loa</taxon>
    </lineage>
</organism>
<dbReference type="SUPFAM" id="SSF52833">
    <property type="entry name" value="Thioredoxin-like"/>
    <property type="match status" value="2"/>
</dbReference>
<dbReference type="FunCoup" id="A0A1I7VCY6">
    <property type="interactions" value="466"/>
</dbReference>
<keyword evidence="5" id="KW-1185">Reference proteome</keyword>
<dbReference type="PROSITE" id="PS51352">
    <property type="entry name" value="THIOREDOXIN_2"/>
    <property type="match status" value="1"/>
</dbReference>
<reference evidence="6" key="2">
    <citation type="submission" date="2016-11" db="UniProtKB">
        <authorList>
            <consortium name="WormBaseParasite"/>
        </authorList>
    </citation>
    <scope>IDENTIFICATION</scope>
</reference>
<dbReference type="eggNOG" id="KOG0191">
    <property type="taxonomic scope" value="Eukaryota"/>
</dbReference>
<dbReference type="WBParaSite" id="EN70_12434">
    <property type="protein sequence ID" value="EN70_12434"/>
    <property type="gene ID" value="EN70_12434"/>
</dbReference>
<feature type="domain" description="Thioredoxin" evidence="4">
    <location>
        <begin position="80"/>
        <end position="196"/>
    </location>
</feature>
<protein>
    <submittedName>
        <fullName evidence="6">Thioredoxin domain-containing protein</fullName>
    </submittedName>
</protein>
<feature type="signal peptide" evidence="3">
    <location>
        <begin position="1"/>
        <end position="19"/>
    </location>
</feature>
<evidence type="ECO:0000256" key="2">
    <source>
        <dbReference type="SAM" id="Phobius"/>
    </source>
</evidence>
<dbReference type="CDD" id="cd02961">
    <property type="entry name" value="PDI_a_family"/>
    <property type="match status" value="1"/>
</dbReference>
<reference evidence="5" key="1">
    <citation type="submission" date="2012-04" db="EMBL/GenBank/DDBJ databases">
        <title>The Genome Sequence of Loa loa.</title>
        <authorList>
            <consortium name="The Broad Institute Genome Sequencing Platform"/>
            <consortium name="Broad Institute Genome Sequencing Center for Infectious Disease"/>
            <person name="Nutman T.B."/>
            <person name="Fink D.L."/>
            <person name="Russ C."/>
            <person name="Young S."/>
            <person name="Zeng Q."/>
            <person name="Gargeya S."/>
            <person name="Alvarado L."/>
            <person name="Berlin A."/>
            <person name="Chapman S.B."/>
            <person name="Chen Z."/>
            <person name="Freedman E."/>
            <person name="Gellesch M."/>
            <person name="Goldberg J."/>
            <person name="Griggs A."/>
            <person name="Gujja S."/>
            <person name="Heilman E.R."/>
            <person name="Heiman D."/>
            <person name="Howarth C."/>
            <person name="Mehta T."/>
            <person name="Neiman D."/>
            <person name="Pearson M."/>
            <person name="Roberts A."/>
            <person name="Saif S."/>
            <person name="Shea T."/>
            <person name="Shenoy N."/>
            <person name="Sisk P."/>
            <person name="Stolte C."/>
            <person name="Sykes S."/>
            <person name="White J."/>
            <person name="Yandava C."/>
            <person name="Haas B."/>
            <person name="Henn M.R."/>
            <person name="Nusbaum C."/>
            <person name="Birren B."/>
        </authorList>
    </citation>
    <scope>NUCLEOTIDE SEQUENCE [LARGE SCALE GENOMIC DNA]</scope>
</reference>
<keyword evidence="2" id="KW-0812">Transmembrane</keyword>
<dbReference type="InParanoid" id="A0A1I7VCY6"/>